<keyword evidence="13" id="KW-0843">Virulence</keyword>
<keyword evidence="6" id="KW-0808">Transferase</keyword>
<keyword evidence="14 17" id="KW-0472">Membrane</keyword>
<evidence type="ECO:0000256" key="3">
    <source>
        <dbReference type="ARBA" id="ARBA00012438"/>
    </source>
</evidence>
<evidence type="ECO:0000256" key="17">
    <source>
        <dbReference type="SAM" id="Phobius"/>
    </source>
</evidence>
<evidence type="ECO:0000259" key="19">
    <source>
        <dbReference type="PROSITE" id="PS50885"/>
    </source>
</evidence>
<dbReference type="Proteomes" id="UP000272464">
    <property type="component" value="Unassembled WGS sequence"/>
</dbReference>
<accession>A0A433XPN5</accession>
<evidence type="ECO:0000256" key="4">
    <source>
        <dbReference type="ARBA" id="ARBA00022475"/>
    </source>
</evidence>
<dbReference type="EMBL" id="RZNX01000001">
    <property type="protein sequence ID" value="RUT35994.1"/>
    <property type="molecule type" value="Genomic_DNA"/>
</dbReference>
<proteinExistence type="predicted"/>
<keyword evidence="21" id="KW-1185">Reference proteome</keyword>
<keyword evidence="9 20" id="KW-0418">Kinase</keyword>
<feature type="domain" description="HAMP" evidence="19">
    <location>
        <begin position="184"/>
        <end position="236"/>
    </location>
</feature>
<evidence type="ECO:0000256" key="16">
    <source>
        <dbReference type="ARBA" id="ARBA00040841"/>
    </source>
</evidence>
<evidence type="ECO:0000259" key="18">
    <source>
        <dbReference type="PROSITE" id="PS50109"/>
    </source>
</evidence>
<feature type="transmembrane region" description="Helical" evidence="17">
    <location>
        <begin position="163"/>
        <end position="187"/>
    </location>
</feature>
<dbReference type="SMART" id="SM00388">
    <property type="entry name" value="HisKA"/>
    <property type="match status" value="1"/>
</dbReference>
<dbReference type="SUPFAM" id="SSF158472">
    <property type="entry name" value="HAMP domain-like"/>
    <property type="match status" value="1"/>
</dbReference>
<dbReference type="GO" id="GO:0005886">
    <property type="term" value="C:plasma membrane"/>
    <property type="evidence" value="ECO:0007669"/>
    <property type="project" value="UniProtKB-SubCell"/>
</dbReference>
<organism evidence="20 21">
    <name type="scientific">Paenibacillus zeisoli</name>
    <dbReference type="NCBI Taxonomy" id="2496267"/>
    <lineage>
        <taxon>Bacteria</taxon>
        <taxon>Bacillati</taxon>
        <taxon>Bacillota</taxon>
        <taxon>Bacilli</taxon>
        <taxon>Bacillales</taxon>
        <taxon>Paenibacillaceae</taxon>
        <taxon>Paenibacillus</taxon>
    </lineage>
</organism>
<dbReference type="SMART" id="SM00387">
    <property type="entry name" value="HATPase_c"/>
    <property type="match status" value="1"/>
</dbReference>
<feature type="transmembrane region" description="Helical" evidence="17">
    <location>
        <begin position="6"/>
        <end position="31"/>
    </location>
</feature>
<evidence type="ECO:0000256" key="8">
    <source>
        <dbReference type="ARBA" id="ARBA00022741"/>
    </source>
</evidence>
<comment type="catalytic activity">
    <reaction evidence="1">
        <text>ATP + protein L-histidine = ADP + protein N-phospho-L-histidine.</text>
        <dbReference type="EC" id="2.7.13.3"/>
    </reaction>
</comment>
<evidence type="ECO:0000256" key="1">
    <source>
        <dbReference type="ARBA" id="ARBA00000085"/>
    </source>
</evidence>
<dbReference type="GO" id="GO:0005524">
    <property type="term" value="F:ATP binding"/>
    <property type="evidence" value="ECO:0007669"/>
    <property type="project" value="UniProtKB-KW"/>
</dbReference>
<evidence type="ECO:0000313" key="21">
    <source>
        <dbReference type="Proteomes" id="UP000272464"/>
    </source>
</evidence>
<sequence>MRSLYYRVFLITIATVIISSLMGFLVSNIYYHMKLKPFNDQKLVTMASNMKNFAESHPQLSGEYFENAASLGYELLLISEGGEERSYGSAFREKDLARESLKLVLGGQVYHGVSNFPNSWFITGFFDNRLSNTIGMPLTLNGGKYALFMRPDVLLQFGELRNFFAMIGGLTIAFSVLAMLISTTYLVKPITRLTEATKRIAQGTYDIQIPVRRRDEIGQLAAHFMSMSKELERADLARQEFVANVSHEIQSPLTSIQGFAKALTNKALPKEEYEHYVKIINEESHHLSLLSKQLLLLSSLDQTADGLQKKAFNLRSQLRQVVQVMQWQMADREIALRFEVPEEIQVNGDEVLLYQVWMNLLSNAVKHIPEGRSIDLRAGLRQEGLVITVSDTGDGIPEDQLPLLFDRFYRVDPARERASGSTGLGLAIVKKIILLHEGNIEVSSSKDGTTFTVTLPKL</sequence>
<dbReference type="SUPFAM" id="SSF47384">
    <property type="entry name" value="Homodimeric domain of signal transducing histidine kinase"/>
    <property type="match status" value="1"/>
</dbReference>
<dbReference type="InterPro" id="IPR036890">
    <property type="entry name" value="HATPase_C_sf"/>
</dbReference>
<dbReference type="PRINTS" id="PR00344">
    <property type="entry name" value="BCTRLSENSOR"/>
</dbReference>
<reference evidence="20 21" key="1">
    <citation type="submission" date="2018-12" db="EMBL/GenBank/DDBJ databases">
        <authorList>
            <person name="Sun L."/>
            <person name="Chen Z."/>
        </authorList>
    </citation>
    <scope>NUCLEOTIDE SEQUENCE [LARGE SCALE GENOMIC DNA]</scope>
    <source>
        <strain evidence="20 21">3-5-3</strain>
    </source>
</reference>
<dbReference type="FunFam" id="3.30.565.10:FF:000006">
    <property type="entry name" value="Sensor histidine kinase WalK"/>
    <property type="match status" value="1"/>
</dbReference>
<dbReference type="PROSITE" id="PS50109">
    <property type="entry name" value="HIS_KIN"/>
    <property type="match status" value="1"/>
</dbReference>
<dbReference type="RefSeq" id="WP_127197690.1">
    <property type="nucleotide sequence ID" value="NZ_RZNX01000001.1"/>
</dbReference>
<gene>
    <name evidence="20" type="ORF">EJP77_03055</name>
</gene>
<comment type="function">
    <text evidence="15">Member of the two-component regulatory system HssS/HssR involved in intracellular heme homeostasis and tempering of staphylococcal virulence. HssS functions as a heme sensor histidine kinase which is autophosphorylated at a histidine residue and transfers its phosphate group to an aspartate residue of HssR. HssR/HssS activates the expression of hrtAB, an efflux pump, in response to extracellular heme, hemin, hemoglobin or blood.</text>
</comment>
<protein>
    <recommendedName>
        <fullName evidence="16">Heme sensor protein HssS</fullName>
        <ecNumber evidence="3">2.7.13.3</ecNumber>
    </recommendedName>
</protein>
<evidence type="ECO:0000313" key="20">
    <source>
        <dbReference type="EMBL" id="RUT35994.1"/>
    </source>
</evidence>
<keyword evidence="10" id="KW-0067">ATP-binding</keyword>
<keyword evidence="5" id="KW-0597">Phosphoprotein</keyword>
<keyword evidence="11 17" id="KW-1133">Transmembrane helix</keyword>
<evidence type="ECO:0000256" key="14">
    <source>
        <dbReference type="ARBA" id="ARBA00023136"/>
    </source>
</evidence>
<evidence type="ECO:0000256" key="15">
    <source>
        <dbReference type="ARBA" id="ARBA00037219"/>
    </source>
</evidence>
<evidence type="ECO:0000256" key="13">
    <source>
        <dbReference type="ARBA" id="ARBA00023026"/>
    </source>
</evidence>
<evidence type="ECO:0000256" key="10">
    <source>
        <dbReference type="ARBA" id="ARBA00022840"/>
    </source>
</evidence>
<keyword evidence="7 17" id="KW-0812">Transmembrane</keyword>
<dbReference type="PANTHER" id="PTHR45528">
    <property type="entry name" value="SENSOR HISTIDINE KINASE CPXA"/>
    <property type="match status" value="1"/>
</dbReference>
<dbReference type="SMART" id="SM00304">
    <property type="entry name" value="HAMP"/>
    <property type="match status" value="1"/>
</dbReference>
<keyword evidence="8" id="KW-0547">Nucleotide-binding</keyword>
<comment type="caution">
    <text evidence="20">The sequence shown here is derived from an EMBL/GenBank/DDBJ whole genome shotgun (WGS) entry which is preliminary data.</text>
</comment>
<comment type="subcellular location">
    <subcellularLocation>
        <location evidence="2">Cell membrane</location>
        <topology evidence="2">Multi-pass membrane protein</topology>
    </subcellularLocation>
</comment>
<evidence type="ECO:0000256" key="9">
    <source>
        <dbReference type="ARBA" id="ARBA00022777"/>
    </source>
</evidence>
<dbReference type="InterPro" id="IPR050398">
    <property type="entry name" value="HssS/ArlS-like"/>
</dbReference>
<dbReference type="SUPFAM" id="SSF55874">
    <property type="entry name" value="ATPase domain of HSP90 chaperone/DNA topoisomerase II/histidine kinase"/>
    <property type="match status" value="1"/>
</dbReference>
<dbReference type="Pfam" id="PF02518">
    <property type="entry name" value="HATPase_c"/>
    <property type="match status" value="1"/>
</dbReference>
<dbReference type="InterPro" id="IPR005467">
    <property type="entry name" value="His_kinase_dom"/>
</dbReference>
<dbReference type="InterPro" id="IPR003594">
    <property type="entry name" value="HATPase_dom"/>
</dbReference>
<evidence type="ECO:0000256" key="5">
    <source>
        <dbReference type="ARBA" id="ARBA00022553"/>
    </source>
</evidence>
<dbReference type="Gene3D" id="1.10.287.130">
    <property type="match status" value="1"/>
</dbReference>
<dbReference type="CDD" id="cd00075">
    <property type="entry name" value="HATPase"/>
    <property type="match status" value="1"/>
</dbReference>
<keyword evidence="12" id="KW-0902">Two-component regulatory system</keyword>
<evidence type="ECO:0000256" key="7">
    <source>
        <dbReference type="ARBA" id="ARBA00022692"/>
    </source>
</evidence>
<evidence type="ECO:0000256" key="12">
    <source>
        <dbReference type="ARBA" id="ARBA00023012"/>
    </source>
</evidence>
<dbReference type="Gene3D" id="6.10.340.10">
    <property type="match status" value="1"/>
</dbReference>
<evidence type="ECO:0000256" key="6">
    <source>
        <dbReference type="ARBA" id="ARBA00022679"/>
    </source>
</evidence>
<dbReference type="PROSITE" id="PS50885">
    <property type="entry name" value="HAMP"/>
    <property type="match status" value="1"/>
</dbReference>
<dbReference type="EC" id="2.7.13.3" evidence="3"/>
<dbReference type="Pfam" id="PF00672">
    <property type="entry name" value="HAMP"/>
    <property type="match status" value="1"/>
</dbReference>
<dbReference type="PANTHER" id="PTHR45528:SF11">
    <property type="entry name" value="HISTIDINE KINASE"/>
    <property type="match status" value="1"/>
</dbReference>
<dbReference type="GO" id="GO:0000155">
    <property type="term" value="F:phosphorelay sensor kinase activity"/>
    <property type="evidence" value="ECO:0007669"/>
    <property type="project" value="InterPro"/>
</dbReference>
<feature type="domain" description="Histidine kinase" evidence="18">
    <location>
        <begin position="244"/>
        <end position="458"/>
    </location>
</feature>
<keyword evidence="4" id="KW-1003">Cell membrane</keyword>
<dbReference type="Gene3D" id="3.30.565.10">
    <property type="entry name" value="Histidine kinase-like ATPase, C-terminal domain"/>
    <property type="match status" value="1"/>
</dbReference>
<dbReference type="InterPro" id="IPR003661">
    <property type="entry name" value="HisK_dim/P_dom"/>
</dbReference>
<dbReference type="InterPro" id="IPR036097">
    <property type="entry name" value="HisK_dim/P_sf"/>
</dbReference>
<dbReference type="InterPro" id="IPR003660">
    <property type="entry name" value="HAMP_dom"/>
</dbReference>
<dbReference type="OrthoDB" id="9813151at2"/>
<dbReference type="AlphaFoldDB" id="A0A433XPN5"/>
<dbReference type="InterPro" id="IPR004358">
    <property type="entry name" value="Sig_transdc_His_kin-like_C"/>
</dbReference>
<evidence type="ECO:0000256" key="2">
    <source>
        <dbReference type="ARBA" id="ARBA00004651"/>
    </source>
</evidence>
<evidence type="ECO:0000256" key="11">
    <source>
        <dbReference type="ARBA" id="ARBA00022989"/>
    </source>
</evidence>
<dbReference type="Pfam" id="PF00512">
    <property type="entry name" value="HisKA"/>
    <property type="match status" value="1"/>
</dbReference>
<dbReference type="FunFam" id="1.10.287.130:FF:000001">
    <property type="entry name" value="Two-component sensor histidine kinase"/>
    <property type="match status" value="1"/>
</dbReference>
<dbReference type="CDD" id="cd06225">
    <property type="entry name" value="HAMP"/>
    <property type="match status" value="1"/>
</dbReference>
<dbReference type="CDD" id="cd00082">
    <property type="entry name" value="HisKA"/>
    <property type="match status" value="1"/>
</dbReference>
<name>A0A433XPN5_9BACL</name>